<dbReference type="GO" id="GO:0016020">
    <property type="term" value="C:membrane"/>
    <property type="evidence" value="ECO:0007669"/>
    <property type="project" value="TreeGrafter"/>
</dbReference>
<sequence length="400" mass="45489">MMGLFNQAAQKVYKPRAAVDDDKVPDDTEPDDTSILDENEGSIIASLISQLRVGMDLHKVTFPTFVLEPRSMLERITDFMSHPDLLFGQVSSPAENCDDPEERFIRVLQYYLAGWHIKPKGVKKPYNPVLGEFFRCRYDYPDGTRGFYIAEQVSHHPPVSAFYYVSPANKVCVVGELRPKSKFLGNSVSTTMEGENRVYLLGRPEDKEYVISMPNMYARGILWGKMFLELGDSCMAKNEQTGHYADIQFKTKGYFSGTYNAIQGRIRRGNTETGEISGKWSAVMEYKNSKGEKRVLFDATKDGQNIAPKLWSRLTKAIIAKDMDAATEAKTAVEETQREQRRHMEERGEVHVPRFFQERGGRWEPKLQLPSDPREAIQAVERFIWPTLPPSYGPSSTSSP</sequence>
<dbReference type="AlphaFoldDB" id="A0AAD7U0Q2"/>
<dbReference type="PANTHER" id="PTHR10972:SF102">
    <property type="entry name" value="OXYSTEROL-BINDING PROTEIN"/>
    <property type="match status" value="1"/>
</dbReference>
<evidence type="ECO:0000313" key="4">
    <source>
        <dbReference type="EMBL" id="KAJ8495182.1"/>
    </source>
</evidence>
<proteinExistence type="inferred from homology"/>
<protein>
    <recommendedName>
        <fullName evidence="6">Oxysterol-binding protein</fullName>
    </recommendedName>
</protein>
<evidence type="ECO:0000256" key="1">
    <source>
        <dbReference type="ARBA" id="ARBA00008842"/>
    </source>
</evidence>
<evidence type="ECO:0000313" key="5">
    <source>
        <dbReference type="Proteomes" id="UP001215151"/>
    </source>
</evidence>
<comment type="similarity">
    <text evidence="1 2">Belongs to the OSBP family.</text>
</comment>
<reference evidence="4" key="1">
    <citation type="submission" date="2022-11" db="EMBL/GenBank/DDBJ databases">
        <title>Genome Sequence of Cubamyces cubensis.</title>
        <authorList>
            <person name="Buettner E."/>
        </authorList>
    </citation>
    <scope>NUCLEOTIDE SEQUENCE</scope>
    <source>
        <strain evidence="4">MPL-01</strain>
    </source>
</reference>
<dbReference type="InterPro" id="IPR018494">
    <property type="entry name" value="Oxysterol-bd_CS"/>
</dbReference>
<dbReference type="EMBL" id="JAPEVG010000027">
    <property type="protein sequence ID" value="KAJ8495182.1"/>
    <property type="molecule type" value="Genomic_DNA"/>
</dbReference>
<accession>A0AAD7U0Q2</accession>
<evidence type="ECO:0008006" key="6">
    <source>
        <dbReference type="Google" id="ProtNLM"/>
    </source>
</evidence>
<dbReference type="Pfam" id="PF01237">
    <property type="entry name" value="Oxysterol_BP"/>
    <property type="match status" value="2"/>
</dbReference>
<dbReference type="InterPro" id="IPR000648">
    <property type="entry name" value="Oxysterol-bd"/>
</dbReference>
<dbReference type="GO" id="GO:0032934">
    <property type="term" value="F:sterol binding"/>
    <property type="evidence" value="ECO:0007669"/>
    <property type="project" value="TreeGrafter"/>
</dbReference>
<evidence type="ECO:0000256" key="3">
    <source>
        <dbReference type="SAM" id="MobiDB-lite"/>
    </source>
</evidence>
<dbReference type="Gene3D" id="1.10.287.2720">
    <property type="match status" value="1"/>
</dbReference>
<keyword evidence="5" id="KW-1185">Reference proteome</keyword>
<feature type="region of interest" description="Disordered" evidence="3">
    <location>
        <begin position="16"/>
        <end position="36"/>
    </location>
</feature>
<dbReference type="FunFam" id="1.10.287.2720:FF:000001">
    <property type="entry name" value="Oxysterol-binding OBPalpha"/>
    <property type="match status" value="1"/>
</dbReference>
<evidence type="ECO:0000256" key="2">
    <source>
        <dbReference type="RuleBase" id="RU003844"/>
    </source>
</evidence>
<feature type="compositionally biased region" description="Basic and acidic residues" evidence="3">
    <location>
        <begin position="17"/>
        <end position="26"/>
    </location>
</feature>
<feature type="compositionally biased region" description="Acidic residues" evidence="3">
    <location>
        <begin position="27"/>
        <end position="36"/>
    </location>
</feature>
<dbReference type="Gene3D" id="2.40.160.120">
    <property type="match status" value="1"/>
</dbReference>
<dbReference type="Proteomes" id="UP001215151">
    <property type="component" value="Unassembled WGS sequence"/>
</dbReference>
<comment type="caution">
    <text evidence="4">The sequence shown here is derived from an EMBL/GenBank/DDBJ whole genome shotgun (WGS) entry which is preliminary data.</text>
</comment>
<dbReference type="Gene3D" id="3.30.70.3490">
    <property type="match status" value="1"/>
</dbReference>
<organism evidence="4 5">
    <name type="scientific">Trametes cubensis</name>
    <dbReference type="NCBI Taxonomy" id="1111947"/>
    <lineage>
        <taxon>Eukaryota</taxon>
        <taxon>Fungi</taxon>
        <taxon>Dikarya</taxon>
        <taxon>Basidiomycota</taxon>
        <taxon>Agaricomycotina</taxon>
        <taxon>Agaricomycetes</taxon>
        <taxon>Polyporales</taxon>
        <taxon>Polyporaceae</taxon>
        <taxon>Trametes</taxon>
    </lineage>
</organism>
<gene>
    <name evidence="4" type="ORF">ONZ51_g1872</name>
</gene>
<dbReference type="PROSITE" id="PS01013">
    <property type="entry name" value="OSBP"/>
    <property type="match status" value="1"/>
</dbReference>
<dbReference type="InterPro" id="IPR037239">
    <property type="entry name" value="OSBP_sf"/>
</dbReference>
<dbReference type="SUPFAM" id="SSF144000">
    <property type="entry name" value="Oxysterol-binding protein-like"/>
    <property type="match status" value="1"/>
</dbReference>
<dbReference type="GO" id="GO:0032541">
    <property type="term" value="C:cortical endoplasmic reticulum"/>
    <property type="evidence" value="ECO:0007669"/>
    <property type="project" value="TreeGrafter"/>
</dbReference>
<dbReference type="GO" id="GO:0005829">
    <property type="term" value="C:cytosol"/>
    <property type="evidence" value="ECO:0007669"/>
    <property type="project" value="TreeGrafter"/>
</dbReference>
<name>A0AAD7U0Q2_9APHY</name>
<dbReference type="PANTHER" id="PTHR10972">
    <property type="entry name" value="OXYSTEROL-BINDING PROTEIN-RELATED"/>
    <property type="match status" value="1"/>
</dbReference>